<dbReference type="Proteomes" id="UP000224003">
    <property type="component" value="Unassembled WGS sequence"/>
</dbReference>
<comment type="caution">
    <text evidence="1">The sequence shown here is derived from an EMBL/GenBank/DDBJ whole genome shotgun (WGS) entry which is preliminary data.</text>
</comment>
<evidence type="ECO:0000313" key="1">
    <source>
        <dbReference type="EMBL" id="PFJ30230.1"/>
    </source>
</evidence>
<protein>
    <submittedName>
        <fullName evidence="1">Uncharacterized protein</fullName>
    </submittedName>
</protein>
<accession>A0A9X6WIL9</accession>
<proteinExistence type="predicted"/>
<gene>
    <name evidence="1" type="ORF">COJ15_30975</name>
</gene>
<name>A0A9X6WIL9_BACTU</name>
<organism evidence="1 2">
    <name type="scientific">Bacillus thuringiensis</name>
    <dbReference type="NCBI Taxonomy" id="1428"/>
    <lineage>
        <taxon>Bacteria</taxon>
        <taxon>Bacillati</taxon>
        <taxon>Bacillota</taxon>
        <taxon>Bacilli</taxon>
        <taxon>Bacillales</taxon>
        <taxon>Bacillaceae</taxon>
        <taxon>Bacillus</taxon>
        <taxon>Bacillus cereus group</taxon>
    </lineage>
</organism>
<sequence length="125" mass="14727">MSLKDIFRKNPVPNEPDISEEEILIQKGNLLIILETFTTAYGERFKRNGKQPETINTDDLLRDITNGDEITTSHMLIDIHEVLNVKMDYLPGDEYTEFPKVRDVLEYFLQRFDYRVNVENPHLLK</sequence>
<dbReference type="RefSeq" id="WP_098006628.1">
    <property type="nucleotide sequence ID" value="NZ_NUVX01000075.1"/>
</dbReference>
<reference evidence="1 2" key="1">
    <citation type="submission" date="2017-09" db="EMBL/GenBank/DDBJ databases">
        <title>Large-scale bioinformatics analysis of Bacillus genomes uncovers conserved roles of natural products in bacterial physiology.</title>
        <authorList>
            <consortium name="Agbiome Team Llc"/>
            <person name="Bleich R.M."/>
            <person name="Grubbs K.J."/>
            <person name="Santa Maria K.C."/>
            <person name="Allen S.E."/>
            <person name="Farag S."/>
            <person name="Shank E.A."/>
            <person name="Bowers A."/>
        </authorList>
    </citation>
    <scope>NUCLEOTIDE SEQUENCE [LARGE SCALE GENOMIC DNA]</scope>
    <source>
        <strain evidence="1 2">AFS085496</strain>
    </source>
</reference>
<dbReference type="EMBL" id="NUVX01000075">
    <property type="protein sequence ID" value="PFJ30230.1"/>
    <property type="molecule type" value="Genomic_DNA"/>
</dbReference>
<dbReference type="AlphaFoldDB" id="A0A9X6WIL9"/>
<evidence type="ECO:0000313" key="2">
    <source>
        <dbReference type="Proteomes" id="UP000224003"/>
    </source>
</evidence>